<reference evidence="16 17" key="1">
    <citation type="submission" date="2020-08" db="EMBL/GenBank/DDBJ databases">
        <title>Sequencing the genomes of 1000 actinobacteria strains.</title>
        <authorList>
            <person name="Klenk H.-P."/>
        </authorList>
    </citation>
    <scope>NUCLEOTIDE SEQUENCE [LARGE SCALE GENOMIC DNA]</scope>
    <source>
        <strain evidence="16 17">DSM 45298</strain>
    </source>
</reference>
<evidence type="ECO:0000256" key="9">
    <source>
        <dbReference type="ARBA" id="ARBA00022989"/>
    </source>
</evidence>
<organism evidence="16 17">
    <name type="scientific">Gordonia humi</name>
    <dbReference type="NCBI Taxonomy" id="686429"/>
    <lineage>
        <taxon>Bacteria</taxon>
        <taxon>Bacillati</taxon>
        <taxon>Actinomycetota</taxon>
        <taxon>Actinomycetes</taxon>
        <taxon>Mycobacteriales</taxon>
        <taxon>Gordoniaceae</taxon>
        <taxon>Gordonia</taxon>
    </lineage>
</organism>
<dbReference type="GO" id="GO:0034040">
    <property type="term" value="F:ATPase-coupled lipid transmembrane transporter activity"/>
    <property type="evidence" value="ECO:0007669"/>
    <property type="project" value="TreeGrafter"/>
</dbReference>
<keyword evidence="4" id="KW-0997">Cell inner membrane</keyword>
<dbReference type="Pfam" id="PF00664">
    <property type="entry name" value="ABC_membrane"/>
    <property type="match status" value="1"/>
</dbReference>
<dbReference type="SMART" id="SM00382">
    <property type="entry name" value="AAA"/>
    <property type="match status" value="1"/>
</dbReference>
<feature type="transmembrane region" description="Helical" evidence="13">
    <location>
        <begin position="25"/>
        <end position="47"/>
    </location>
</feature>
<dbReference type="PROSITE" id="PS50893">
    <property type="entry name" value="ABC_TRANSPORTER_2"/>
    <property type="match status" value="1"/>
</dbReference>
<dbReference type="Gene3D" id="1.20.1560.10">
    <property type="entry name" value="ABC transporter type 1, transmembrane domain"/>
    <property type="match status" value="1"/>
</dbReference>
<proteinExistence type="inferred from homology"/>
<comment type="similarity">
    <text evidence="12">Belongs to the ABC transporter superfamily. Lipid exporter (TC 3.A.1.106) family.</text>
</comment>
<dbReference type="SUPFAM" id="SSF90123">
    <property type="entry name" value="ABC transporter transmembrane region"/>
    <property type="match status" value="1"/>
</dbReference>
<evidence type="ECO:0000256" key="13">
    <source>
        <dbReference type="SAM" id="Phobius"/>
    </source>
</evidence>
<dbReference type="GO" id="GO:0005524">
    <property type="term" value="F:ATP binding"/>
    <property type="evidence" value="ECO:0007669"/>
    <property type="project" value="UniProtKB-KW"/>
</dbReference>
<evidence type="ECO:0000256" key="12">
    <source>
        <dbReference type="ARBA" id="ARBA00061644"/>
    </source>
</evidence>
<dbReference type="PANTHER" id="PTHR24221">
    <property type="entry name" value="ATP-BINDING CASSETTE SUB-FAMILY B"/>
    <property type="match status" value="1"/>
</dbReference>
<dbReference type="GO" id="GO:0016887">
    <property type="term" value="F:ATP hydrolysis activity"/>
    <property type="evidence" value="ECO:0007669"/>
    <property type="project" value="InterPro"/>
</dbReference>
<dbReference type="InterPro" id="IPR017871">
    <property type="entry name" value="ABC_transporter-like_CS"/>
</dbReference>
<evidence type="ECO:0000256" key="1">
    <source>
        <dbReference type="ARBA" id="ARBA00004429"/>
    </source>
</evidence>
<dbReference type="InterPro" id="IPR003593">
    <property type="entry name" value="AAA+_ATPase"/>
</dbReference>
<protein>
    <submittedName>
        <fullName evidence="16">ATP-binding cassette subfamily B protein</fullName>
    </submittedName>
</protein>
<comment type="subcellular location">
    <subcellularLocation>
        <location evidence="1">Cell inner membrane</location>
        <topology evidence="1">Multi-pass membrane protein</topology>
    </subcellularLocation>
</comment>
<keyword evidence="6" id="KW-0547">Nucleotide-binding</keyword>
<evidence type="ECO:0000256" key="5">
    <source>
        <dbReference type="ARBA" id="ARBA00022692"/>
    </source>
</evidence>
<dbReference type="RefSeq" id="WP_183372619.1">
    <property type="nucleotide sequence ID" value="NZ_BAABHL010000001.1"/>
</dbReference>
<comment type="similarity">
    <text evidence="11">Belongs to the ABC transporter superfamily. Siderophore-Fe(3+) uptake transporter (SIUT) (TC 3.A.1.21) family.</text>
</comment>
<keyword evidence="8" id="KW-1278">Translocase</keyword>
<evidence type="ECO:0000256" key="4">
    <source>
        <dbReference type="ARBA" id="ARBA00022519"/>
    </source>
</evidence>
<feature type="domain" description="ABC transporter" evidence="14">
    <location>
        <begin position="333"/>
        <end position="568"/>
    </location>
</feature>
<dbReference type="Proteomes" id="UP000551501">
    <property type="component" value="Unassembled WGS sequence"/>
</dbReference>
<dbReference type="InterPro" id="IPR011527">
    <property type="entry name" value="ABC1_TM_dom"/>
</dbReference>
<dbReference type="FunFam" id="3.40.50.300:FF:000299">
    <property type="entry name" value="ABC transporter ATP-binding protein/permease"/>
    <property type="match status" value="1"/>
</dbReference>
<evidence type="ECO:0000256" key="7">
    <source>
        <dbReference type="ARBA" id="ARBA00022840"/>
    </source>
</evidence>
<name>A0A840FCG1_9ACTN</name>
<evidence type="ECO:0000256" key="8">
    <source>
        <dbReference type="ARBA" id="ARBA00022967"/>
    </source>
</evidence>
<evidence type="ECO:0000259" key="14">
    <source>
        <dbReference type="PROSITE" id="PS50893"/>
    </source>
</evidence>
<dbReference type="EMBL" id="JACIFP010000001">
    <property type="protein sequence ID" value="MBB4137800.1"/>
    <property type="molecule type" value="Genomic_DNA"/>
</dbReference>
<feature type="transmembrane region" description="Helical" evidence="13">
    <location>
        <begin position="53"/>
        <end position="70"/>
    </location>
</feature>
<evidence type="ECO:0000256" key="3">
    <source>
        <dbReference type="ARBA" id="ARBA00022475"/>
    </source>
</evidence>
<evidence type="ECO:0000259" key="15">
    <source>
        <dbReference type="PROSITE" id="PS50929"/>
    </source>
</evidence>
<keyword evidence="9 13" id="KW-1133">Transmembrane helix</keyword>
<dbReference type="GO" id="GO:0005886">
    <property type="term" value="C:plasma membrane"/>
    <property type="evidence" value="ECO:0007669"/>
    <property type="project" value="UniProtKB-SubCell"/>
</dbReference>
<evidence type="ECO:0000313" key="16">
    <source>
        <dbReference type="EMBL" id="MBB4137800.1"/>
    </source>
</evidence>
<feature type="transmembrane region" description="Helical" evidence="13">
    <location>
        <begin position="102"/>
        <end position="124"/>
    </location>
</feature>
<feature type="transmembrane region" description="Helical" evidence="13">
    <location>
        <begin position="144"/>
        <end position="170"/>
    </location>
</feature>
<dbReference type="InterPro" id="IPR027417">
    <property type="entry name" value="P-loop_NTPase"/>
</dbReference>
<dbReference type="AlphaFoldDB" id="A0A840FCG1"/>
<evidence type="ECO:0000256" key="6">
    <source>
        <dbReference type="ARBA" id="ARBA00022741"/>
    </source>
</evidence>
<feature type="transmembrane region" description="Helical" evidence="13">
    <location>
        <begin position="238"/>
        <end position="264"/>
    </location>
</feature>
<evidence type="ECO:0000256" key="10">
    <source>
        <dbReference type="ARBA" id="ARBA00023136"/>
    </source>
</evidence>
<dbReference type="InterPro" id="IPR039421">
    <property type="entry name" value="Type_1_exporter"/>
</dbReference>
<keyword evidence="10 13" id="KW-0472">Membrane</keyword>
<dbReference type="InterPro" id="IPR003439">
    <property type="entry name" value="ABC_transporter-like_ATP-bd"/>
</dbReference>
<keyword evidence="17" id="KW-1185">Reference proteome</keyword>
<keyword evidence="7 16" id="KW-0067">ATP-binding</keyword>
<evidence type="ECO:0000256" key="2">
    <source>
        <dbReference type="ARBA" id="ARBA00022448"/>
    </source>
</evidence>
<dbReference type="Gene3D" id="3.40.50.300">
    <property type="entry name" value="P-loop containing nucleotide triphosphate hydrolases"/>
    <property type="match status" value="1"/>
</dbReference>
<keyword evidence="3" id="KW-1003">Cell membrane</keyword>
<sequence length="585" mass="62018">MISELLSVLDRDTVRGYRAQIVRSVIYAVLEGITIALTLPTLAAVVAGDTDASVRWLIALAVLAAATLLAHAHTVRKGTRATFDAMAAVQSLEVAQLRRVPLAWFGATNNAGLISLLWPGAISITRNILLNLGELARGLITPVIVLIAAAFVSPAAAVVMVIAAPCMFLVHRITTRRLEEAERADHAANTEATARVIEYAEAQPVLRSADRNNLGMRLLTDSLDELDAAARVGVRTEILARAGFGTAVNVAISAVVAVVGWAMLGTGADLAALVALLTLSLRFTEPVMAVATTARMLRTSRATVRRTVDYLRIAPLPEPGDPQILPAEGPLSVTFDGVDFTYPGADEPTLTGVDLTVPAGTVTAVVGPSGAGKSTLLRLVPRFADVDSGAIRLGDVDVRATTTDRLYPSVGMILPEVTLLDRSIRDNVTAFRPDATDEELAWAAQVSGVDEIVERLPGGWDAPVGPLGGDLSGGERQRVQIARVALQRPAVVVLDEATAALDTLSEQKIQAWVRGLAGRATVIVVAHRMRIVDDADQVVVVQNGRIVESGTADELRAADGAFARMRRTRSDTSEWALDETEEVAP</sequence>
<dbReference type="PANTHER" id="PTHR24221:SF654">
    <property type="entry name" value="ATP-BINDING CASSETTE SUB-FAMILY B MEMBER 6"/>
    <property type="match status" value="1"/>
</dbReference>
<feature type="domain" description="ABC transmembrane type-1" evidence="15">
    <location>
        <begin position="24"/>
        <end position="299"/>
    </location>
</feature>
<accession>A0A840FCG1</accession>
<dbReference type="PROSITE" id="PS50929">
    <property type="entry name" value="ABC_TM1F"/>
    <property type="match status" value="1"/>
</dbReference>
<dbReference type="InterPro" id="IPR036640">
    <property type="entry name" value="ABC1_TM_sf"/>
</dbReference>
<comment type="caution">
    <text evidence="16">The sequence shown here is derived from an EMBL/GenBank/DDBJ whole genome shotgun (WGS) entry which is preliminary data.</text>
</comment>
<evidence type="ECO:0000256" key="11">
    <source>
        <dbReference type="ARBA" id="ARBA00023455"/>
    </source>
</evidence>
<dbReference type="SUPFAM" id="SSF52540">
    <property type="entry name" value="P-loop containing nucleoside triphosphate hydrolases"/>
    <property type="match status" value="1"/>
</dbReference>
<evidence type="ECO:0000313" key="17">
    <source>
        <dbReference type="Proteomes" id="UP000551501"/>
    </source>
</evidence>
<keyword evidence="2" id="KW-0813">Transport</keyword>
<gene>
    <name evidence="16" type="ORF">BKA16_004352</name>
</gene>
<dbReference type="GO" id="GO:0140359">
    <property type="term" value="F:ABC-type transporter activity"/>
    <property type="evidence" value="ECO:0007669"/>
    <property type="project" value="InterPro"/>
</dbReference>
<dbReference type="PROSITE" id="PS00211">
    <property type="entry name" value="ABC_TRANSPORTER_1"/>
    <property type="match status" value="1"/>
</dbReference>
<keyword evidence="5 13" id="KW-0812">Transmembrane</keyword>
<dbReference type="Pfam" id="PF00005">
    <property type="entry name" value="ABC_tran"/>
    <property type="match status" value="1"/>
</dbReference>